<evidence type="ECO:0000313" key="13">
    <source>
        <dbReference type="Proteomes" id="UP000590749"/>
    </source>
</evidence>
<dbReference type="InterPro" id="IPR036890">
    <property type="entry name" value="HATPase_C_sf"/>
</dbReference>
<organism evidence="12 13">
    <name type="scientific">Actinoplanes campanulatus</name>
    <dbReference type="NCBI Taxonomy" id="113559"/>
    <lineage>
        <taxon>Bacteria</taxon>
        <taxon>Bacillati</taxon>
        <taxon>Actinomycetota</taxon>
        <taxon>Actinomycetes</taxon>
        <taxon>Micromonosporales</taxon>
        <taxon>Micromonosporaceae</taxon>
        <taxon>Actinoplanes</taxon>
    </lineage>
</organism>
<dbReference type="Pfam" id="PF23539">
    <property type="entry name" value="DUF7134"/>
    <property type="match status" value="1"/>
</dbReference>
<keyword evidence="9" id="KW-1133">Transmembrane helix</keyword>
<evidence type="ECO:0000256" key="2">
    <source>
        <dbReference type="ARBA" id="ARBA00012438"/>
    </source>
</evidence>
<proteinExistence type="predicted"/>
<evidence type="ECO:0000256" key="6">
    <source>
        <dbReference type="ARBA" id="ARBA00022777"/>
    </source>
</evidence>
<feature type="transmembrane region" description="Helical" evidence="9">
    <location>
        <begin position="133"/>
        <end position="153"/>
    </location>
</feature>
<evidence type="ECO:0000256" key="8">
    <source>
        <dbReference type="ARBA" id="ARBA00023012"/>
    </source>
</evidence>
<dbReference type="EMBL" id="JACHXF010000005">
    <property type="protein sequence ID" value="MBB3095054.1"/>
    <property type="molecule type" value="Genomic_DNA"/>
</dbReference>
<dbReference type="InterPro" id="IPR050482">
    <property type="entry name" value="Sensor_HK_TwoCompSys"/>
</dbReference>
<dbReference type="Gene3D" id="1.20.5.1930">
    <property type="match status" value="1"/>
</dbReference>
<sequence>MREKWLDGILVAVLTVAAIVLTGDRPDGPAPLHFDVPGGGVFPTPEPETPPVLNLLITVPLLFRRRWPVACFAVQFACMLGIDIEGNLANLSALLIGAYAVALHGRSVALSMGVLLAAGVATATTRDETWPRVPGWAGVFVILVPIGLLGLAIRAARSRALASEQRAEALEREQRTATRLAVAEERARIARELHDVVSHHVSVMTIQAGAAGKVLDQDPELARGALTAIENGGRETMAELRHLLGVLNPDAGLLEPQPGLESLESLVDGVRNAGQPVTLTCTVGALPHGLGLTVYRVVQEALTNAMRHAPGAATTVTVSGADGTLLVEIVNEPAAHPGEPGAGTGLLGLAERLRVYDGVLETGRRPAGGFRVAARIPLVQSVAP</sequence>
<dbReference type="Pfam" id="PF07730">
    <property type="entry name" value="HisKA_3"/>
    <property type="match status" value="1"/>
</dbReference>
<name>A0A7W5AFW5_9ACTN</name>
<keyword evidence="9" id="KW-0472">Membrane</keyword>
<evidence type="ECO:0000256" key="1">
    <source>
        <dbReference type="ARBA" id="ARBA00000085"/>
    </source>
</evidence>
<dbReference type="AlphaFoldDB" id="A0A7W5AFW5"/>
<keyword evidence="4" id="KW-0808">Transferase</keyword>
<dbReference type="GO" id="GO:0000155">
    <property type="term" value="F:phosphorelay sensor kinase activity"/>
    <property type="evidence" value="ECO:0007669"/>
    <property type="project" value="InterPro"/>
</dbReference>
<keyword evidence="13" id="KW-1185">Reference proteome</keyword>
<evidence type="ECO:0000256" key="5">
    <source>
        <dbReference type="ARBA" id="ARBA00022741"/>
    </source>
</evidence>
<evidence type="ECO:0000259" key="10">
    <source>
        <dbReference type="Pfam" id="PF07730"/>
    </source>
</evidence>
<dbReference type="RefSeq" id="WP_183219490.1">
    <property type="nucleotide sequence ID" value="NZ_BMPW01000009.1"/>
</dbReference>
<dbReference type="PANTHER" id="PTHR24421:SF10">
    <property type="entry name" value="NITRATE_NITRITE SENSOR PROTEIN NARQ"/>
    <property type="match status" value="1"/>
</dbReference>
<keyword evidence="5" id="KW-0547">Nucleotide-binding</keyword>
<evidence type="ECO:0000256" key="3">
    <source>
        <dbReference type="ARBA" id="ARBA00022553"/>
    </source>
</evidence>
<feature type="domain" description="DUF7134" evidence="11">
    <location>
        <begin position="5"/>
        <end position="142"/>
    </location>
</feature>
<keyword evidence="8" id="KW-0902">Two-component regulatory system</keyword>
<evidence type="ECO:0000256" key="4">
    <source>
        <dbReference type="ARBA" id="ARBA00022679"/>
    </source>
</evidence>
<dbReference type="GO" id="GO:0046983">
    <property type="term" value="F:protein dimerization activity"/>
    <property type="evidence" value="ECO:0007669"/>
    <property type="project" value="InterPro"/>
</dbReference>
<evidence type="ECO:0000259" key="11">
    <source>
        <dbReference type="Pfam" id="PF23539"/>
    </source>
</evidence>
<reference evidence="12 13" key="1">
    <citation type="submission" date="2020-08" db="EMBL/GenBank/DDBJ databases">
        <title>Genomic Encyclopedia of Type Strains, Phase III (KMG-III): the genomes of soil and plant-associated and newly described type strains.</title>
        <authorList>
            <person name="Whitman W."/>
        </authorList>
    </citation>
    <scope>NUCLEOTIDE SEQUENCE [LARGE SCALE GENOMIC DNA]</scope>
    <source>
        <strain evidence="12 13">CECT 3287</strain>
    </source>
</reference>
<comment type="caution">
    <text evidence="12">The sequence shown here is derived from an EMBL/GenBank/DDBJ whole genome shotgun (WGS) entry which is preliminary data.</text>
</comment>
<protein>
    <recommendedName>
        <fullName evidence="2">histidine kinase</fullName>
        <ecNumber evidence="2">2.7.13.3</ecNumber>
    </recommendedName>
</protein>
<gene>
    <name evidence="12" type="ORF">FHR83_002717</name>
</gene>
<evidence type="ECO:0000256" key="9">
    <source>
        <dbReference type="SAM" id="Phobius"/>
    </source>
</evidence>
<evidence type="ECO:0000313" key="12">
    <source>
        <dbReference type="EMBL" id="MBB3095054.1"/>
    </source>
</evidence>
<comment type="catalytic activity">
    <reaction evidence="1">
        <text>ATP + protein L-histidine = ADP + protein N-phospho-L-histidine.</text>
        <dbReference type="EC" id="2.7.13.3"/>
    </reaction>
</comment>
<evidence type="ECO:0000256" key="7">
    <source>
        <dbReference type="ARBA" id="ARBA00022840"/>
    </source>
</evidence>
<dbReference type="GO" id="GO:0005524">
    <property type="term" value="F:ATP binding"/>
    <property type="evidence" value="ECO:0007669"/>
    <property type="project" value="UniProtKB-KW"/>
</dbReference>
<feature type="transmembrane region" description="Helical" evidence="9">
    <location>
        <begin position="96"/>
        <end position="121"/>
    </location>
</feature>
<feature type="domain" description="Signal transduction histidine kinase subgroup 3 dimerisation and phosphoacceptor" evidence="10">
    <location>
        <begin position="185"/>
        <end position="250"/>
    </location>
</feature>
<dbReference type="GO" id="GO:0016020">
    <property type="term" value="C:membrane"/>
    <property type="evidence" value="ECO:0007669"/>
    <property type="project" value="InterPro"/>
</dbReference>
<accession>A0A7W5AFW5</accession>
<dbReference type="Gene3D" id="3.30.565.10">
    <property type="entry name" value="Histidine kinase-like ATPase, C-terminal domain"/>
    <property type="match status" value="1"/>
</dbReference>
<dbReference type="PANTHER" id="PTHR24421">
    <property type="entry name" value="NITRATE/NITRITE SENSOR PROTEIN NARX-RELATED"/>
    <property type="match status" value="1"/>
</dbReference>
<keyword evidence="9" id="KW-0812">Transmembrane</keyword>
<dbReference type="SUPFAM" id="SSF55874">
    <property type="entry name" value="ATPase domain of HSP90 chaperone/DNA topoisomerase II/histidine kinase"/>
    <property type="match status" value="1"/>
</dbReference>
<keyword evidence="3" id="KW-0597">Phosphoprotein</keyword>
<dbReference type="InterPro" id="IPR055558">
    <property type="entry name" value="DUF7134"/>
</dbReference>
<keyword evidence="6 12" id="KW-0418">Kinase</keyword>
<dbReference type="CDD" id="cd16917">
    <property type="entry name" value="HATPase_UhpB-NarQ-NarX-like"/>
    <property type="match status" value="1"/>
</dbReference>
<dbReference type="Proteomes" id="UP000590749">
    <property type="component" value="Unassembled WGS sequence"/>
</dbReference>
<keyword evidence="7" id="KW-0067">ATP-binding</keyword>
<dbReference type="EC" id="2.7.13.3" evidence="2"/>
<dbReference type="InterPro" id="IPR011712">
    <property type="entry name" value="Sig_transdc_His_kin_sub3_dim/P"/>
</dbReference>